<dbReference type="EMBL" id="CP042905">
    <property type="protein sequence ID" value="XDF89269.1"/>
    <property type="molecule type" value="Genomic_DNA"/>
</dbReference>
<proteinExistence type="predicted"/>
<name>A0AC61ZTX6_9ARCH</name>
<keyword evidence="2" id="KW-1185">Reference proteome</keyword>
<reference evidence="1 2" key="2">
    <citation type="journal article" date="2024" name="Int. J. Syst. Evol. Microbiol.">
        <title>Promethearchaeum syntrophicum gen. nov., sp. nov., an anaerobic, obligately syntrophic archaeon, the first isolate of the lineage 'Asgard' archaea, and proposal of the new archaeal phylum Promethearchaeota phyl. nov. and kingdom Promethearchaeati regn. nov.</title>
        <authorList>
            <person name="Imachi H."/>
            <person name="Nobu M.K."/>
            <person name="Kato S."/>
            <person name="Takaki Y."/>
            <person name="Miyazaki M."/>
            <person name="Miyata M."/>
            <person name="Ogawara M."/>
            <person name="Saito Y."/>
            <person name="Sakai S."/>
            <person name="Tahara Y.O."/>
            <person name="Takano Y."/>
            <person name="Tasumi E."/>
            <person name="Uematsu K."/>
            <person name="Yoshimura T."/>
            <person name="Itoh T."/>
            <person name="Ohkuma M."/>
            <person name="Takai K."/>
        </authorList>
    </citation>
    <scope>NUCLEOTIDE SEQUENCE [LARGE SCALE GENOMIC DNA]</scope>
    <source>
        <strain evidence="1 2">MK-D1</strain>
    </source>
</reference>
<organism evidence="1 2">
    <name type="scientific">Promethearchaeum syntrophicum</name>
    <dbReference type="NCBI Taxonomy" id="2594042"/>
    <lineage>
        <taxon>Archaea</taxon>
        <taxon>Promethearchaeati</taxon>
        <taxon>Promethearchaeota</taxon>
        <taxon>Promethearchaeia</taxon>
        <taxon>Promethearchaeales</taxon>
        <taxon>Promethearchaeaceae</taxon>
        <taxon>Promethearchaeum</taxon>
    </lineage>
</organism>
<evidence type="ECO:0000313" key="2">
    <source>
        <dbReference type="Proteomes" id="UP000321408"/>
    </source>
</evidence>
<protein>
    <submittedName>
        <fullName evidence="1">Uncharacterized protein</fullName>
    </submittedName>
</protein>
<reference evidence="1 2" key="1">
    <citation type="journal article" date="2020" name="Nature">
        <title>Isolation of an archaeon at the prokaryote-eukaryote interface.</title>
        <authorList>
            <person name="Imachi H."/>
            <person name="Nobu M.K."/>
            <person name="Nakahara N."/>
            <person name="Morono Y."/>
            <person name="Ogawara M."/>
            <person name="Takaki Y."/>
            <person name="Takano Y."/>
            <person name="Uematsu K."/>
            <person name="Ikuta T."/>
            <person name="Ito M."/>
            <person name="Matsui Y."/>
            <person name="Miyazaki M."/>
            <person name="Murata K."/>
            <person name="Saito Y."/>
            <person name="Sakai S."/>
            <person name="Song C."/>
            <person name="Tasumi E."/>
            <person name="Yamanaka Y."/>
            <person name="Yamaguchi T."/>
            <person name="Kamagata Y."/>
            <person name="Tamaki H."/>
            <person name="Takai K."/>
        </authorList>
    </citation>
    <scope>NUCLEOTIDE SEQUENCE [LARGE SCALE GENOMIC DNA]</scope>
    <source>
        <strain evidence="1 2">MK-D1</strain>
    </source>
</reference>
<evidence type="ECO:0000313" key="1">
    <source>
        <dbReference type="EMBL" id="XDF89269.1"/>
    </source>
</evidence>
<sequence>MLWIPIGAAILGVGVYAFLRPRRRVIQSRPNGVQFEGQNIDKNSAEQLERRRARIRANRKRRNN</sequence>
<dbReference type="Proteomes" id="UP000321408">
    <property type="component" value="Chromosome"/>
</dbReference>
<accession>A0AC61ZTX6</accession>
<gene>
    <name evidence="1" type="ORF">DSAG12_04180</name>
</gene>